<dbReference type="SUPFAM" id="SSF81606">
    <property type="entry name" value="PP2C-like"/>
    <property type="match status" value="1"/>
</dbReference>
<dbReference type="InterPro" id="IPR036457">
    <property type="entry name" value="PPM-type-like_dom_sf"/>
</dbReference>
<dbReference type="Pfam" id="PF13672">
    <property type="entry name" value="PP2C_2"/>
    <property type="match status" value="1"/>
</dbReference>
<dbReference type="Proteomes" id="UP001605989">
    <property type="component" value="Unassembled WGS sequence"/>
</dbReference>
<dbReference type="InterPro" id="IPR001932">
    <property type="entry name" value="PPM-type_phosphatase-like_dom"/>
</dbReference>
<name>A0A848BW26_9FIRM</name>
<dbReference type="Proteomes" id="UP000591071">
    <property type="component" value="Unassembled WGS sequence"/>
</dbReference>
<evidence type="ECO:0000313" key="4">
    <source>
        <dbReference type="Proteomes" id="UP000591071"/>
    </source>
</evidence>
<keyword evidence="5" id="KW-1185">Reference proteome</keyword>
<dbReference type="PROSITE" id="PS51746">
    <property type="entry name" value="PPM_2"/>
    <property type="match status" value="1"/>
</dbReference>
<dbReference type="SMART" id="SM00332">
    <property type="entry name" value="PP2Cc"/>
    <property type="match status" value="1"/>
</dbReference>
<protein>
    <submittedName>
        <fullName evidence="3">Stp1/IreP family PP2C-type Ser/Thr phosphatase</fullName>
    </submittedName>
</protein>
<dbReference type="PANTHER" id="PTHR47992">
    <property type="entry name" value="PROTEIN PHOSPHATASE"/>
    <property type="match status" value="1"/>
</dbReference>
<gene>
    <name evidence="2" type="ORF">ACGTZG_04485</name>
    <name evidence="3" type="ORF">HF872_02365</name>
</gene>
<dbReference type="OrthoDB" id="9801841at2"/>
<dbReference type="RefSeq" id="WP_113855793.1">
    <property type="nucleotide sequence ID" value="NZ_CP011940.1"/>
</dbReference>
<dbReference type="NCBIfam" id="NF033484">
    <property type="entry name" value="Stp1_PP2C_phos"/>
    <property type="match status" value="1"/>
</dbReference>
<sequence length="236" mass="26007">MGTYGESKIGLVRKVNEDSYYISADQDVLAVADGMGGYVGGEIASKTAVKAIAYYFENYTFTAPVQLEKAVQYANSCILSKTMIDPSLKGMGTTVSLVTLSGERAFWAHVGDSRIYLYHDHKLQQISKDHTIVQVLLEKGKITEEEAESHPKRHVLTRAVGVDRNLLVDSGIFQIHHGDRLLLCSDGLTSFVSQEELCEALGNTALSEREIINTLFDRVYENGAKDNVTAVLKTVE</sequence>
<evidence type="ECO:0000313" key="5">
    <source>
        <dbReference type="Proteomes" id="UP001605989"/>
    </source>
</evidence>
<dbReference type="CDD" id="cd00143">
    <property type="entry name" value="PP2Cc"/>
    <property type="match status" value="1"/>
</dbReference>
<reference evidence="2 5" key="2">
    <citation type="submission" date="2024-10" db="EMBL/GenBank/DDBJ databases">
        <authorList>
            <person name="Sang B.-I."/>
            <person name="Prabhaharan D."/>
        </authorList>
    </citation>
    <scope>NUCLEOTIDE SEQUENCE [LARGE SCALE GENOMIC DNA]</scope>
    <source>
        <strain evidence="2 5">MH</strain>
    </source>
</reference>
<reference evidence="3 4" key="1">
    <citation type="submission" date="2020-04" db="EMBL/GenBank/DDBJ databases">
        <authorList>
            <person name="Hitch T.C.A."/>
            <person name="Wylensek D."/>
            <person name="Clavel T."/>
        </authorList>
    </citation>
    <scope>NUCLEOTIDE SEQUENCE [LARGE SCALE GENOMIC DNA]</scope>
    <source>
        <strain evidence="3 4">Oil-RF-744-FAT-WT-6-1</strain>
    </source>
</reference>
<proteinExistence type="predicted"/>
<accession>A0A848BW26</accession>
<dbReference type="EMBL" id="JABAFG010000003">
    <property type="protein sequence ID" value="NME27476.1"/>
    <property type="molecule type" value="Genomic_DNA"/>
</dbReference>
<evidence type="ECO:0000259" key="1">
    <source>
        <dbReference type="PROSITE" id="PS51746"/>
    </source>
</evidence>
<dbReference type="InterPro" id="IPR015655">
    <property type="entry name" value="PP2C"/>
</dbReference>
<comment type="caution">
    <text evidence="3">The sequence shown here is derived from an EMBL/GenBank/DDBJ whole genome shotgun (WGS) entry which is preliminary data.</text>
</comment>
<organism evidence="3 4">
    <name type="scientific">Megasphaera hexanoica</name>
    <dbReference type="NCBI Taxonomy" id="1675036"/>
    <lineage>
        <taxon>Bacteria</taxon>
        <taxon>Bacillati</taxon>
        <taxon>Bacillota</taxon>
        <taxon>Negativicutes</taxon>
        <taxon>Veillonellales</taxon>
        <taxon>Veillonellaceae</taxon>
        <taxon>Megasphaera</taxon>
    </lineage>
</organism>
<dbReference type="KEGG" id="mhw:ACT01_07840"/>
<evidence type="ECO:0000313" key="2">
    <source>
        <dbReference type="EMBL" id="MFG6272439.1"/>
    </source>
</evidence>
<dbReference type="Gene3D" id="3.60.40.10">
    <property type="entry name" value="PPM-type phosphatase domain"/>
    <property type="match status" value="1"/>
</dbReference>
<dbReference type="SMART" id="SM00331">
    <property type="entry name" value="PP2C_SIG"/>
    <property type="match status" value="1"/>
</dbReference>
<dbReference type="EMBL" id="JBIEKR010000003">
    <property type="protein sequence ID" value="MFG6272439.1"/>
    <property type="molecule type" value="Genomic_DNA"/>
</dbReference>
<dbReference type="GO" id="GO:0004722">
    <property type="term" value="F:protein serine/threonine phosphatase activity"/>
    <property type="evidence" value="ECO:0007669"/>
    <property type="project" value="InterPro"/>
</dbReference>
<dbReference type="AlphaFoldDB" id="A0A848BW26"/>
<evidence type="ECO:0000313" key="3">
    <source>
        <dbReference type="EMBL" id="NME27476.1"/>
    </source>
</evidence>
<feature type="domain" description="PPM-type phosphatase" evidence="1">
    <location>
        <begin position="2"/>
        <end position="235"/>
    </location>
</feature>